<keyword evidence="1" id="KW-0175">Coiled coil</keyword>
<dbReference type="OrthoDB" id="194769at2759"/>
<evidence type="ECO:0000313" key="3">
    <source>
        <dbReference type="EMBL" id="GMI44661.1"/>
    </source>
</evidence>
<comment type="caution">
    <text evidence="3">The sequence shown here is derived from an EMBL/GenBank/DDBJ whole genome shotgun (WGS) entry which is preliminary data.</text>
</comment>
<organism evidence="3 4">
    <name type="scientific">Triparma columacea</name>
    <dbReference type="NCBI Taxonomy" id="722753"/>
    <lineage>
        <taxon>Eukaryota</taxon>
        <taxon>Sar</taxon>
        <taxon>Stramenopiles</taxon>
        <taxon>Ochrophyta</taxon>
        <taxon>Bolidophyceae</taxon>
        <taxon>Parmales</taxon>
        <taxon>Triparmaceae</taxon>
        <taxon>Triparma</taxon>
    </lineage>
</organism>
<name>A0A9W7GH59_9STRA</name>
<keyword evidence="4" id="KW-1185">Reference proteome</keyword>
<protein>
    <submittedName>
        <fullName evidence="3">Uncharacterized protein</fullName>
    </submittedName>
</protein>
<feature type="compositionally biased region" description="Polar residues" evidence="2">
    <location>
        <begin position="84"/>
        <end position="99"/>
    </location>
</feature>
<feature type="coiled-coil region" evidence="1">
    <location>
        <begin position="283"/>
        <end position="423"/>
    </location>
</feature>
<dbReference type="EMBL" id="BRYA01001489">
    <property type="protein sequence ID" value="GMI44661.1"/>
    <property type="molecule type" value="Genomic_DNA"/>
</dbReference>
<feature type="coiled-coil region" evidence="1">
    <location>
        <begin position="537"/>
        <end position="599"/>
    </location>
</feature>
<evidence type="ECO:0000256" key="1">
    <source>
        <dbReference type="SAM" id="Coils"/>
    </source>
</evidence>
<feature type="compositionally biased region" description="Low complexity" evidence="2">
    <location>
        <begin position="7"/>
        <end position="22"/>
    </location>
</feature>
<feature type="compositionally biased region" description="Low complexity" evidence="2">
    <location>
        <begin position="206"/>
        <end position="241"/>
    </location>
</feature>
<dbReference type="AlphaFoldDB" id="A0A9W7GH59"/>
<evidence type="ECO:0000256" key="2">
    <source>
        <dbReference type="SAM" id="MobiDB-lite"/>
    </source>
</evidence>
<proteinExistence type="predicted"/>
<reference evidence="4" key="1">
    <citation type="journal article" date="2023" name="Commun. Biol.">
        <title>Genome analysis of Parmales, the sister group of diatoms, reveals the evolutionary specialization of diatoms from phago-mixotrophs to photoautotrophs.</title>
        <authorList>
            <person name="Ban H."/>
            <person name="Sato S."/>
            <person name="Yoshikawa S."/>
            <person name="Yamada K."/>
            <person name="Nakamura Y."/>
            <person name="Ichinomiya M."/>
            <person name="Sato N."/>
            <person name="Blanc-Mathieu R."/>
            <person name="Endo H."/>
            <person name="Kuwata A."/>
            <person name="Ogata H."/>
        </authorList>
    </citation>
    <scope>NUCLEOTIDE SEQUENCE [LARGE SCALE GENOMIC DNA]</scope>
</reference>
<accession>A0A9W7GH59</accession>
<dbReference type="Proteomes" id="UP001165065">
    <property type="component" value="Unassembled WGS sequence"/>
</dbReference>
<gene>
    <name evidence="3" type="ORF">TrCOL_g8687</name>
</gene>
<feature type="region of interest" description="Disordered" evidence="2">
    <location>
        <begin position="194"/>
        <end position="241"/>
    </location>
</feature>
<feature type="coiled-coil region" evidence="1">
    <location>
        <begin position="463"/>
        <end position="490"/>
    </location>
</feature>
<sequence>MKKSRKSSGSSVKSHNSDSVVSDPKDRRTATRDALLASRRTMRSSSPSGNEMSLDPSNAKPLDVSQGASGITPPAAELSGEVKQGNNDTTAAVGANTSEHGPADAGNPLTLTTLDVAKSAERLMMSGYKFDIDENLASNPGASFQTAPENLSDAIHILEGAVERQVGVGNTVGPGAGVGNPGVFVRTEVGNIGKMAGGEVGGQGGQQQNQEQQQQQQQQQDWQQQQQQSSGGGVTSATSSGYASSTEALHLTLMLRRTLSELDSRSKHLNDSNLEKLQLHGEVEKCKVRLERLTIESEELQRRTEVAEQRARSIIDNEAENVNQANARATAAEKRFEILVDWSRKEESKRMVAEETVTRALEKMEKMERTYNEQVACLNSEVTELSDALDKVNATVVMKHKALVEKENELLECTKKLAVAEQLSRSSQSESVALKNLCGKVEVELEGTKSRLGTVEQAHMRDAAAMNEEVKGLAKENKRLSEQAEETIAAMGQQVTHWKKVNENNERKLTVMLQEKEEWGRERRRFEGRMSQLGITEKTYEEKIDFLASENEELKKKMWMLEQQMRDKDLKLRNQDSANRDLLNKNESLNRMVDGLEDDMMGKSRASGMHQTNSPSLVRYDIKPVY</sequence>
<feature type="compositionally biased region" description="Gly residues" evidence="2">
    <location>
        <begin position="195"/>
        <end position="205"/>
    </location>
</feature>
<feature type="region of interest" description="Disordered" evidence="2">
    <location>
        <begin position="1"/>
        <end position="108"/>
    </location>
</feature>
<evidence type="ECO:0000313" key="4">
    <source>
        <dbReference type="Proteomes" id="UP001165065"/>
    </source>
</evidence>